<gene>
    <name evidence="10" type="primary">isp4</name>
    <name evidence="10" type="ORF">FIM1_1174</name>
</gene>
<keyword evidence="3" id="KW-0813">Transport</keyword>
<protein>
    <submittedName>
        <fullName evidence="10">Sexual differentiation process protein isp4</fullName>
    </submittedName>
</protein>
<keyword evidence="11" id="KW-1185">Reference proteome</keyword>
<feature type="transmembrane region" description="Helical" evidence="9">
    <location>
        <begin position="705"/>
        <end position="722"/>
    </location>
</feature>
<evidence type="ECO:0000256" key="2">
    <source>
        <dbReference type="ARBA" id="ARBA00008807"/>
    </source>
</evidence>
<dbReference type="Pfam" id="PF03169">
    <property type="entry name" value="OPT"/>
    <property type="match status" value="1"/>
</dbReference>
<reference evidence="10 11" key="1">
    <citation type="submission" date="2016-03" db="EMBL/GenBank/DDBJ databases">
        <title>How can Kluyveromyces marxianus grow so fast - potential evolutionary course in Saccharomyces Complex revealed by comparative genomics.</title>
        <authorList>
            <person name="Mo W."/>
            <person name="Lu W."/>
            <person name="Yang X."/>
            <person name="Qi J."/>
            <person name="Lv H."/>
        </authorList>
    </citation>
    <scope>NUCLEOTIDE SEQUENCE [LARGE SCALE GENOMIC DNA]</scope>
    <source>
        <strain evidence="10 11">FIM1</strain>
    </source>
</reference>
<evidence type="ECO:0000256" key="1">
    <source>
        <dbReference type="ARBA" id="ARBA00004141"/>
    </source>
</evidence>
<dbReference type="EMBL" id="CP015055">
    <property type="protein sequence ID" value="QGN14513.1"/>
    <property type="molecule type" value="Genomic_DNA"/>
</dbReference>
<sequence>MERIKKFFDTDAPVTEKELITVTDDNLGAPVVDSSEDNSQDDEKKFGLKAVISPVRSDDFLANQLSKEIVEDEYAGIVVEDDSPYPEVRASVPSTDDPTIPQNTVRVWVIGMVMATIGSALNMLFSLHAPSITLSSFITGIIAWPVGKAWEKYVPNVRMFGRYGGPYLNPCPFGLKEHTLIQVMSDVSFGGGAAYATDIFLAMNNYFGKDFGWGFEIVAILATQCIGFSLAGLVREILVTPPEMIWPGNLVTTTFLTNLHVNENHVANGWKISRLKFFFIVFMAGFVYYWLPGFLFQALSYFAWITWIKPNDVIVNQVFGASTGLGLFPLTFDWNQIAGYVGSPLVPPIGTIVSILISMVFVFWIAVPAVHYSNVWYGKYLPISDSGSYDRFQAPYNVSKIVTSNLSFDKKAYKEYSPLYLPTTFAISYGMSFASNAATIVHTFLFHGKEVKNAFKTLDKREQDVHNRLMKEYKEIPWTWYFAVFLVFFGLSIACVRGWETEMPVWALVFALIIAFVFLVPIGIIAAITNMAVGLNVITEFIIGYILPGRPIAMMFFKTFGYITNAQAITYASDMKLGHYMKIAPRMMFSAQFIATMWSCIVQVAVLKWAQGNISEMCSKHQKSHFTCPGARVFFNAAIIWGVIGPQRMFSAGQLYNKVLYFFLIGALTPLANWLILKKWPNSPVKYLHWPVFFSGTGSIPPATPYNYGAFCMVGIAFGYFIKKKWFHWWSKYNYSLSAALYIGLAWSSLIIFFSLQLTNKNAPSWWGNNVINTVEYNGEAIQKILPEGESFGRTSW</sequence>
<evidence type="ECO:0000256" key="8">
    <source>
        <dbReference type="ARBA" id="ARBA00023136"/>
    </source>
</evidence>
<dbReference type="InterPro" id="IPR004648">
    <property type="entry name" value="Oligpept_transpt"/>
</dbReference>
<dbReference type="PANTHER" id="PTHR22601">
    <property type="entry name" value="ISP4 LIKE PROTEIN"/>
    <property type="match status" value="1"/>
</dbReference>
<evidence type="ECO:0000256" key="7">
    <source>
        <dbReference type="ARBA" id="ARBA00022989"/>
    </source>
</evidence>
<comment type="subcellular location">
    <subcellularLocation>
        <location evidence="1">Membrane</location>
        <topology evidence="1">Multi-pass membrane protein</topology>
    </subcellularLocation>
</comment>
<keyword evidence="5" id="KW-0571">Peptide transport</keyword>
<dbReference type="NCBIfam" id="TIGR00727">
    <property type="entry name" value="ISP4_OPT"/>
    <property type="match status" value="1"/>
</dbReference>
<feature type="transmembrane region" description="Helical" evidence="9">
    <location>
        <begin position="734"/>
        <end position="756"/>
    </location>
</feature>
<keyword evidence="6" id="KW-0653">Protein transport</keyword>
<accession>A0ABX6EW87</accession>
<evidence type="ECO:0000256" key="5">
    <source>
        <dbReference type="ARBA" id="ARBA00022856"/>
    </source>
</evidence>
<evidence type="ECO:0000313" key="11">
    <source>
        <dbReference type="Proteomes" id="UP000422736"/>
    </source>
</evidence>
<feature type="transmembrane region" description="Helical" evidence="9">
    <location>
        <begin position="426"/>
        <end position="446"/>
    </location>
</feature>
<keyword evidence="4 9" id="KW-0812">Transmembrane</keyword>
<feature type="transmembrane region" description="Helical" evidence="9">
    <location>
        <begin position="505"/>
        <end position="529"/>
    </location>
</feature>
<feature type="transmembrane region" description="Helical" evidence="9">
    <location>
        <begin position="107"/>
        <end position="125"/>
    </location>
</feature>
<evidence type="ECO:0000256" key="6">
    <source>
        <dbReference type="ARBA" id="ARBA00022927"/>
    </source>
</evidence>
<proteinExistence type="inferred from homology"/>
<dbReference type="NCBIfam" id="TIGR00728">
    <property type="entry name" value="OPT_sfam"/>
    <property type="match status" value="1"/>
</dbReference>
<feature type="transmembrane region" description="Helical" evidence="9">
    <location>
        <begin position="478"/>
        <end position="499"/>
    </location>
</feature>
<feature type="transmembrane region" description="Helical" evidence="9">
    <location>
        <begin position="313"/>
        <end position="332"/>
    </location>
</feature>
<feature type="transmembrane region" description="Helical" evidence="9">
    <location>
        <begin position="277"/>
        <end position="307"/>
    </location>
</feature>
<keyword evidence="7 9" id="KW-1133">Transmembrane helix</keyword>
<name>A0ABX6EW87_KLUMA</name>
<feature type="transmembrane region" description="Helical" evidence="9">
    <location>
        <begin position="541"/>
        <end position="563"/>
    </location>
</feature>
<evidence type="ECO:0000256" key="3">
    <source>
        <dbReference type="ARBA" id="ARBA00022448"/>
    </source>
</evidence>
<evidence type="ECO:0000256" key="9">
    <source>
        <dbReference type="SAM" id="Phobius"/>
    </source>
</evidence>
<evidence type="ECO:0000313" key="10">
    <source>
        <dbReference type="EMBL" id="QGN14513.1"/>
    </source>
</evidence>
<comment type="similarity">
    <text evidence="2">Belongs to the oligopeptide OPT transporter family.</text>
</comment>
<evidence type="ECO:0000256" key="4">
    <source>
        <dbReference type="ARBA" id="ARBA00022692"/>
    </source>
</evidence>
<dbReference type="InterPro" id="IPR004813">
    <property type="entry name" value="OPT"/>
</dbReference>
<feature type="transmembrane region" description="Helical" evidence="9">
    <location>
        <begin position="583"/>
        <end position="607"/>
    </location>
</feature>
<feature type="transmembrane region" description="Helical" evidence="9">
    <location>
        <begin position="344"/>
        <end position="367"/>
    </location>
</feature>
<keyword evidence="8 9" id="KW-0472">Membrane</keyword>
<feature type="transmembrane region" description="Helical" evidence="9">
    <location>
        <begin position="659"/>
        <end position="677"/>
    </location>
</feature>
<organism evidence="10 11">
    <name type="scientific">Kluyveromyces marxianus</name>
    <name type="common">Yeast</name>
    <name type="synonym">Candida kefyr</name>
    <dbReference type="NCBI Taxonomy" id="4911"/>
    <lineage>
        <taxon>Eukaryota</taxon>
        <taxon>Fungi</taxon>
        <taxon>Dikarya</taxon>
        <taxon>Ascomycota</taxon>
        <taxon>Saccharomycotina</taxon>
        <taxon>Saccharomycetes</taxon>
        <taxon>Saccharomycetales</taxon>
        <taxon>Saccharomycetaceae</taxon>
        <taxon>Kluyveromyces</taxon>
    </lineage>
</organism>
<dbReference type="Proteomes" id="UP000422736">
    <property type="component" value="Chromosome 2"/>
</dbReference>
<reference evidence="10 11" key="2">
    <citation type="submission" date="2019-11" db="EMBL/GenBank/DDBJ databases">
        <authorList>
            <person name="Lu H."/>
        </authorList>
    </citation>
    <scope>NUCLEOTIDE SEQUENCE [LARGE SCALE GENOMIC DNA]</scope>
    <source>
        <strain evidence="10 11">FIM1</strain>
    </source>
</reference>